<dbReference type="EMBL" id="JASSVS010000004">
    <property type="protein sequence ID" value="MDL0431300.1"/>
    <property type="molecule type" value="Genomic_DNA"/>
</dbReference>
<dbReference type="Proteomes" id="UP001227964">
    <property type="component" value="Unassembled WGS sequence"/>
</dbReference>
<reference evidence="1 2" key="1">
    <citation type="submission" date="2023-06" db="EMBL/GenBank/DDBJ databases">
        <title>Marinobacter azerbaijanicus a moderately halophilic, isolated from Urmia Lake in Azerbaijan region of Iran.</title>
        <authorList>
            <person name="Sanchez-Porro C."/>
            <person name="Aghdam E.M."/>
            <person name="Saheb S.M."/>
            <person name="Tarhriz V."/>
            <person name="Kazemi E."/>
            <person name="Ammozegar M.A."/>
            <person name="Ventosa A."/>
            <person name="Hejazi M.S."/>
        </authorList>
    </citation>
    <scope>NUCLEOTIDE SEQUENCE [LARGE SCALE GENOMIC DNA]</scope>
    <source>
        <strain evidence="1 2">TBZ242</strain>
    </source>
</reference>
<protein>
    <submittedName>
        <fullName evidence="1">DUF4868 domain-containing protein</fullName>
    </submittedName>
</protein>
<evidence type="ECO:0000313" key="1">
    <source>
        <dbReference type="EMBL" id="MDL0431300.1"/>
    </source>
</evidence>
<sequence>MMGRNMHFHEAVKNVATQGLENIIETGLVENHEVFKDRIDEISFARKLVKAASKSPVLGQIPNEQVISFTNNHPALKGKFKYSYDGSQINLGTKKSQDLFLKLINDDFLQSELTKLYYESVAKDSIAESEKTQQQ</sequence>
<comment type="caution">
    <text evidence="1">The sequence shown here is derived from an EMBL/GenBank/DDBJ whole genome shotgun (WGS) entry which is preliminary data.</text>
</comment>
<proteinExistence type="predicted"/>
<dbReference type="Pfam" id="PF16162">
    <property type="entry name" value="KwaB"/>
    <property type="match status" value="1"/>
</dbReference>
<organism evidence="1 2">
    <name type="scientific">Marinobacter azerbaijanicus</name>
    <dbReference type="NCBI Taxonomy" id="3050455"/>
    <lineage>
        <taxon>Bacteria</taxon>
        <taxon>Pseudomonadati</taxon>
        <taxon>Pseudomonadota</taxon>
        <taxon>Gammaproteobacteria</taxon>
        <taxon>Pseudomonadales</taxon>
        <taxon>Marinobacteraceae</taxon>
        <taxon>Marinobacter</taxon>
    </lineage>
</organism>
<dbReference type="RefSeq" id="WP_285390373.1">
    <property type="nucleotide sequence ID" value="NZ_JASSVS010000004.1"/>
</dbReference>
<evidence type="ECO:0000313" key="2">
    <source>
        <dbReference type="Proteomes" id="UP001227964"/>
    </source>
</evidence>
<gene>
    <name evidence="1" type="ORF">QPM17_09185</name>
</gene>
<name>A0ABT7IAZ9_9GAMM</name>
<accession>A0ABT7IAZ9</accession>
<dbReference type="InterPro" id="IPR032359">
    <property type="entry name" value="KwaB-like"/>
</dbReference>
<keyword evidence="2" id="KW-1185">Reference proteome</keyword>